<dbReference type="Pfam" id="PF00535">
    <property type="entry name" value="Glycos_transf_2"/>
    <property type="match status" value="2"/>
</dbReference>
<dbReference type="Gene3D" id="3.90.550.10">
    <property type="entry name" value="Spore Coat Polysaccharide Biosynthesis Protein SpsA, Chain A"/>
    <property type="match status" value="2"/>
</dbReference>
<evidence type="ECO:0000313" key="4">
    <source>
        <dbReference type="EMBL" id="SHE32380.1"/>
    </source>
</evidence>
<accession>A0A1M4SJJ5</accession>
<dbReference type="InterPro" id="IPR011990">
    <property type="entry name" value="TPR-like_helical_dom_sf"/>
</dbReference>
<dbReference type="PROSITE" id="PS50005">
    <property type="entry name" value="TPR"/>
    <property type="match status" value="2"/>
</dbReference>
<keyword evidence="4" id="KW-0808">Transferase</keyword>
<protein>
    <submittedName>
        <fullName evidence="4">Glycosyltransferase involved in cell wall bisynthesis</fullName>
    </submittedName>
</protein>
<organism evidence="4 5">
    <name type="scientific">Schwartzia succinivorans DSM 10502</name>
    <dbReference type="NCBI Taxonomy" id="1123243"/>
    <lineage>
        <taxon>Bacteria</taxon>
        <taxon>Bacillati</taxon>
        <taxon>Bacillota</taxon>
        <taxon>Negativicutes</taxon>
        <taxon>Selenomonadales</taxon>
        <taxon>Selenomonadaceae</taxon>
        <taxon>Schwartzia</taxon>
    </lineage>
</organism>
<gene>
    <name evidence="4" type="ORF">SAMN02745190_00158</name>
</gene>
<evidence type="ECO:0000313" key="5">
    <source>
        <dbReference type="Proteomes" id="UP000184404"/>
    </source>
</evidence>
<dbReference type="SUPFAM" id="SSF53448">
    <property type="entry name" value="Nucleotide-diphospho-sugar transferases"/>
    <property type="match status" value="2"/>
</dbReference>
<dbReference type="PANTHER" id="PTHR43630:SF2">
    <property type="entry name" value="GLYCOSYLTRANSFERASE"/>
    <property type="match status" value="1"/>
</dbReference>
<dbReference type="OrthoDB" id="9815923at2"/>
<feature type="coiled-coil region" evidence="2">
    <location>
        <begin position="623"/>
        <end position="650"/>
    </location>
</feature>
<feature type="domain" description="Glycosyltransferase 2-like" evidence="3">
    <location>
        <begin position="11"/>
        <end position="123"/>
    </location>
</feature>
<dbReference type="SMART" id="SM00028">
    <property type="entry name" value="TPR"/>
    <property type="match status" value="6"/>
</dbReference>
<feature type="repeat" description="TPR" evidence="1">
    <location>
        <begin position="900"/>
        <end position="933"/>
    </location>
</feature>
<dbReference type="PANTHER" id="PTHR43630">
    <property type="entry name" value="POLY-BETA-1,6-N-ACETYL-D-GLUCOSAMINE SYNTHASE"/>
    <property type="match status" value="1"/>
</dbReference>
<dbReference type="STRING" id="1123243.SAMN02745190_00158"/>
<feature type="domain" description="Glycosyltransferase 2-like" evidence="3">
    <location>
        <begin position="345"/>
        <end position="462"/>
    </location>
</feature>
<proteinExistence type="predicted"/>
<dbReference type="Proteomes" id="UP000184404">
    <property type="component" value="Unassembled WGS sequence"/>
</dbReference>
<evidence type="ECO:0000259" key="3">
    <source>
        <dbReference type="Pfam" id="PF00535"/>
    </source>
</evidence>
<evidence type="ECO:0000256" key="2">
    <source>
        <dbReference type="SAM" id="Coils"/>
    </source>
</evidence>
<reference evidence="4 5" key="1">
    <citation type="submission" date="2016-11" db="EMBL/GenBank/DDBJ databases">
        <authorList>
            <person name="Jaros S."/>
            <person name="Januszkiewicz K."/>
            <person name="Wedrychowicz H."/>
        </authorList>
    </citation>
    <scope>NUCLEOTIDE SEQUENCE [LARGE SCALE GENOMIC DNA]</scope>
    <source>
        <strain evidence="4 5">DSM 10502</strain>
    </source>
</reference>
<dbReference type="RefSeq" id="WP_072934286.1">
    <property type="nucleotide sequence ID" value="NZ_FQUG01000002.1"/>
</dbReference>
<dbReference type="SUPFAM" id="SSF48452">
    <property type="entry name" value="TPR-like"/>
    <property type="match status" value="2"/>
</dbReference>
<keyword evidence="5" id="KW-1185">Reference proteome</keyword>
<keyword evidence="1" id="KW-0802">TPR repeat</keyword>
<dbReference type="Gene3D" id="1.25.40.10">
    <property type="entry name" value="Tetratricopeptide repeat domain"/>
    <property type="match status" value="2"/>
</dbReference>
<dbReference type="EMBL" id="FQUG01000002">
    <property type="protein sequence ID" value="SHE32380.1"/>
    <property type="molecule type" value="Genomic_DNA"/>
</dbReference>
<evidence type="ECO:0000256" key="1">
    <source>
        <dbReference type="PROSITE-ProRule" id="PRU00339"/>
    </source>
</evidence>
<dbReference type="GO" id="GO:0016740">
    <property type="term" value="F:transferase activity"/>
    <property type="evidence" value="ECO:0007669"/>
    <property type="project" value="UniProtKB-KW"/>
</dbReference>
<dbReference type="InterPro" id="IPR029044">
    <property type="entry name" value="Nucleotide-diphossugar_trans"/>
</dbReference>
<dbReference type="InterPro" id="IPR019734">
    <property type="entry name" value="TPR_rpt"/>
</dbReference>
<sequence length="949" mass="107935">MTKDSRIKISLCYIVKNEAAVLERSLLSAEKSADEIVVVDTGSTDDTVNIARAYGARVFSYTWKEHFADARNFALEKVTGDWVVFLDADEYFTDETKANIRTVVENADKNGMLLLALQWKNYDSDTGAHLVDVYTPRIFKNLSSLRYVGRIHEQLMENGEIIERVAFVPEEELCLIHTGYSAHLSKEKAERNLRLLLMDLKEAKHPEQLYMALAEAYEGVGDTENAVKYAEMDIARGRQAQTYASRSYRVLINLLRGYHERQLRVLEKAVKDFSELPEFHAELAEAYAAERKFDEAVRAAEQGLYAYENYHSIEPMQFDESMKKVLEGRLALWQEKLSCGEVKISACVIVKNEEKDLPAWLENSRRYADERIVIDTGSTDKTKEIALKAGVSVYEVPWNNDFSEAKNSAIKKASGDWIAFLDADETFYEPELVRTELSEILKRNPAADAVRVAIVNVDEDDREREIQRFRTVRIFRNKENIRYQNAVHEAITKTDGSELITVDSEKLVVRHTGYSAGRILEKHRRNLALLQKDIEENGESPKHYRYLAASFLGLGFFEEALHYAKKAIESPMKSSDSESELYRIALRSMEVLRRPLEERISWAKKAAEEFPKLPDFHIVLGKLRLKEKRIDEAEKEFRDAEALAGQKQREATGFSDMEDELYRGLAEVAKEKGELGMAEKELKRALDIEPHNEEALEIFAEMQTGAAEETAGKMAAIAGDTDEELRFLSRWAEHHGRIDLYRIFAERIKTKTGRELPRIALYDDVEKISLEELRNRIVGGLAENFSKLLLVLIRLEKVDTPSASVMRMTAERLLPPTALGVWLAYTGRAEAFDDEGFAPMLPWFIEYADDEQLARFASLGLGISEECLYDAAKQVMDAERWKPAFELFAQLPGDSALISAEFWKNVGINLYHIGDAEAAAESLEKAMAMGDTSGELKAYLKWAKEAAGK</sequence>
<feature type="repeat" description="TPR" evidence="1">
    <location>
        <begin position="659"/>
        <end position="692"/>
    </location>
</feature>
<dbReference type="AlphaFoldDB" id="A0A1M4SJJ5"/>
<keyword evidence="2" id="KW-0175">Coiled coil</keyword>
<dbReference type="CDD" id="cd02511">
    <property type="entry name" value="Beta4Glucosyltransferase"/>
    <property type="match status" value="2"/>
</dbReference>
<dbReference type="InterPro" id="IPR001173">
    <property type="entry name" value="Glyco_trans_2-like"/>
</dbReference>
<name>A0A1M4SJJ5_9FIRM</name>